<protein>
    <submittedName>
        <fullName evidence="1">Uncharacterized protein</fullName>
    </submittedName>
</protein>
<sequence length="761" mass="86606">MGWLCIKWWLPLFCAIFVVEINGCNGYFQEEKRALLDYKEFLKFHNYSAESLLVSWVSDSKSDCCSWENVMCDSSTGHVIHLSHHAEYRWSRCEWPLYQTFSLNLSLFKPLKELQSLNLSYNCFDGLILTEDYKNTSILTKLERLDLSDNWIDGMFPTKELSVLENLKSLDLSHNCLESPNATQDVNDLSRLKKLKFLNLGGNVFNEEIFKYLSPLPELRSLFLYNNDIGGALKGQGLCNMKTLEELDLSFNILNGIMDTCLDNLTSLRRLDLSYNNLGGSIHSTFLAAFPSLEYLSLLSNNFEGSFSLSVFANHSRLKVLSIGEMKSNKFQLDTENPSNWFPLFQLKALELPNCQLNSTTGKMPSFLLHQHDLEYIDLYRNNLVGAFPSWLLVNNTKLEYFFLNDNCFNGSFQLPIHINEPMNQLVVFDISNNNIQGWIPKNIGFIFPHLTLLSVSSNKFDGEIPATIGEMSNLSLLYLDHNNFSGEIPKQMLIGCISLTSLRLSYNSLHGPLFPTPSTWKDLSVLMMDNNLFNETIEDGMLSMNNLQALDISNNRLSGRLPASWPRELRFFSVSSNNYEGEIPKDLCKLPLQSINLSHNRFFGSIPSCFNTSMLVYIDLQGNSLTGTIHGALSRAHLLEIIDLRDNKISGSIPKGIYGLSQLKFLLLGGNALEGELSKEICKGPPTSPPSPIPSSVKEKDESAIEFSAFFWSYGASFVMVQLTLIVVLWINPRWRRAWFYFIETCLYECFGQFFPNAFY</sequence>
<gene>
    <name evidence="1" type="ORF">L6164_037045</name>
</gene>
<evidence type="ECO:0000313" key="1">
    <source>
        <dbReference type="EMBL" id="KAI4297142.1"/>
    </source>
</evidence>
<dbReference type="EMBL" id="CM039439">
    <property type="protein sequence ID" value="KAI4297142.1"/>
    <property type="molecule type" value="Genomic_DNA"/>
</dbReference>
<dbReference type="Proteomes" id="UP000828941">
    <property type="component" value="Chromosome 14"/>
</dbReference>
<name>A0ACB9KJ01_BAUVA</name>
<accession>A0ACB9KJ01</accession>
<reference evidence="1 2" key="1">
    <citation type="journal article" date="2022" name="DNA Res.">
        <title>Chromosomal-level genome assembly of the orchid tree Bauhinia variegata (Leguminosae; Cercidoideae) supports the allotetraploid origin hypothesis of Bauhinia.</title>
        <authorList>
            <person name="Zhong Y."/>
            <person name="Chen Y."/>
            <person name="Zheng D."/>
            <person name="Pang J."/>
            <person name="Liu Y."/>
            <person name="Luo S."/>
            <person name="Meng S."/>
            <person name="Qian L."/>
            <person name="Wei D."/>
            <person name="Dai S."/>
            <person name="Zhou R."/>
        </authorList>
    </citation>
    <scope>NUCLEOTIDE SEQUENCE [LARGE SCALE GENOMIC DNA]</scope>
    <source>
        <strain evidence="1">BV-YZ2020</strain>
    </source>
</reference>
<evidence type="ECO:0000313" key="2">
    <source>
        <dbReference type="Proteomes" id="UP000828941"/>
    </source>
</evidence>
<keyword evidence="2" id="KW-1185">Reference proteome</keyword>
<proteinExistence type="predicted"/>
<organism evidence="1 2">
    <name type="scientific">Bauhinia variegata</name>
    <name type="common">Purple orchid tree</name>
    <name type="synonym">Phanera variegata</name>
    <dbReference type="NCBI Taxonomy" id="167791"/>
    <lineage>
        <taxon>Eukaryota</taxon>
        <taxon>Viridiplantae</taxon>
        <taxon>Streptophyta</taxon>
        <taxon>Embryophyta</taxon>
        <taxon>Tracheophyta</taxon>
        <taxon>Spermatophyta</taxon>
        <taxon>Magnoliopsida</taxon>
        <taxon>eudicotyledons</taxon>
        <taxon>Gunneridae</taxon>
        <taxon>Pentapetalae</taxon>
        <taxon>rosids</taxon>
        <taxon>fabids</taxon>
        <taxon>Fabales</taxon>
        <taxon>Fabaceae</taxon>
        <taxon>Cercidoideae</taxon>
        <taxon>Cercideae</taxon>
        <taxon>Bauhiniinae</taxon>
        <taxon>Bauhinia</taxon>
    </lineage>
</organism>
<comment type="caution">
    <text evidence="1">The sequence shown here is derived from an EMBL/GenBank/DDBJ whole genome shotgun (WGS) entry which is preliminary data.</text>
</comment>